<evidence type="ECO:0000256" key="1">
    <source>
        <dbReference type="SAM" id="Phobius"/>
    </source>
</evidence>
<evidence type="ECO:0000313" key="3">
    <source>
        <dbReference type="Proteomes" id="UP001201812"/>
    </source>
</evidence>
<name>A0AAD4MXQ3_9BILA</name>
<dbReference type="EMBL" id="JAKKPZ010000038">
    <property type="protein sequence ID" value="KAI1707974.1"/>
    <property type="molecule type" value="Genomic_DNA"/>
</dbReference>
<accession>A0AAD4MXQ3</accession>
<keyword evidence="1" id="KW-0812">Transmembrane</keyword>
<organism evidence="2 3">
    <name type="scientific">Ditylenchus destructor</name>
    <dbReference type="NCBI Taxonomy" id="166010"/>
    <lineage>
        <taxon>Eukaryota</taxon>
        <taxon>Metazoa</taxon>
        <taxon>Ecdysozoa</taxon>
        <taxon>Nematoda</taxon>
        <taxon>Chromadorea</taxon>
        <taxon>Rhabditida</taxon>
        <taxon>Tylenchina</taxon>
        <taxon>Tylenchomorpha</taxon>
        <taxon>Sphaerularioidea</taxon>
        <taxon>Anguinidae</taxon>
        <taxon>Anguininae</taxon>
        <taxon>Ditylenchus</taxon>
    </lineage>
</organism>
<reference evidence="2" key="1">
    <citation type="submission" date="2022-01" db="EMBL/GenBank/DDBJ databases">
        <title>Genome Sequence Resource for Two Populations of Ditylenchus destructor, the Migratory Endoparasitic Phytonematode.</title>
        <authorList>
            <person name="Zhang H."/>
            <person name="Lin R."/>
            <person name="Xie B."/>
        </authorList>
    </citation>
    <scope>NUCLEOTIDE SEQUENCE</scope>
    <source>
        <strain evidence="2">BazhouSP</strain>
    </source>
</reference>
<keyword evidence="1" id="KW-0472">Membrane</keyword>
<dbReference type="AlphaFoldDB" id="A0AAD4MXQ3"/>
<comment type="caution">
    <text evidence="2">The sequence shown here is derived from an EMBL/GenBank/DDBJ whole genome shotgun (WGS) entry which is preliminary data.</text>
</comment>
<proteinExistence type="predicted"/>
<keyword evidence="3" id="KW-1185">Reference proteome</keyword>
<keyword evidence="1" id="KW-1133">Transmembrane helix</keyword>
<evidence type="ECO:0000313" key="2">
    <source>
        <dbReference type="EMBL" id="KAI1707974.1"/>
    </source>
</evidence>
<dbReference type="Proteomes" id="UP001201812">
    <property type="component" value="Unassembled WGS sequence"/>
</dbReference>
<protein>
    <submittedName>
        <fullName evidence="2">Uncharacterized protein</fullName>
    </submittedName>
</protein>
<sequence>MFYSPLLCFHFGFAQVFFLVLSCIKRKKHRLKENENHVIRVKIPSGQDLCDAAQDAKNRHDAQSDLFPSLHLQTKSITNSNYHLAKTEFGFLPHEKIETCFVQPTVLPSTRLTFADTCLVYVVYGNDDCRGEIEKEENTIDPHPPEAGQEVMVHAEENGPQEQHKNIVVH</sequence>
<feature type="transmembrane region" description="Helical" evidence="1">
    <location>
        <begin position="6"/>
        <end position="24"/>
    </location>
</feature>
<gene>
    <name evidence="2" type="ORF">DdX_12210</name>
</gene>